<evidence type="ECO:0000256" key="2">
    <source>
        <dbReference type="ARBA" id="ARBA00022737"/>
    </source>
</evidence>
<protein>
    <recommendedName>
        <fullName evidence="6">Pentatricopeptide repeat-containing protein</fullName>
    </recommendedName>
</protein>
<dbReference type="InterPro" id="IPR050872">
    <property type="entry name" value="PPR_P_subfamily"/>
</dbReference>
<proteinExistence type="inferred from homology"/>
<feature type="repeat" description="PPR" evidence="3">
    <location>
        <begin position="36"/>
        <end position="70"/>
    </location>
</feature>
<accession>A0AA86VU37</accession>
<dbReference type="Proteomes" id="UP001189624">
    <property type="component" value="Chromosome 8"/>
</dbReference>
<dbReference type="EMBL" id="OY731405">
    <property type="protein sequence ID" value="CAJ1970539.1"/>
    <property type="molecule type" value="Genomic_DNA"/>
</dbReference>
<evidence type="ECO:0008006" key="6">
    <source>
        <dbReference type="Google" id="ProtNLM"/>
    </source>
</evidence>
<dbReference type="Gene3D" id="1.25.40.10">
    <property type="entry name" value="Tetratricopeptide repeat domain"/>
    <property type="match status" value="2"/>
</dbReference>
<dbReference type="Gramene" id="rna-AYBTSS11_LOCUS22523">
    <property type="protein sequence ID" value="CAJ1970539.1"/>
    <property type="gene ID" value="gene-AYBTSS11_LOCUS22523"/>
</dbReference>
<keyword evidence="5" id="KW-1185">Reference proteome</keyword>
<reference evidence="4" key="1">
    <citation type="submission" date="2023-10" db="EMBL/GenBank/DDBJ databases">
        <authorList>
            <person name="Domelevo Entfellner J.-B."/>
        </authorList>
    </citation>
    <scope>NUCLEOTIDE SEQUENCE</scope>
</reference>
<dbReference type="Pfam" id="PF12854">
    <property type="entry name" value="PPR_1"/>
    <property type="match status" value="1"/>
</dbReference>
<gene>
    <name evidence="4" type="ORF">AYBTSS11_LOCUS22523</name>
</gene>
<sequence length="153" mass="17046">MLSFIELIGAATCKENGVGQAMKLLIEMMSKGCKPNVVTYNVVVKWICNEGRLDEAIRFLNKFPSYGCHPDVISQLSSREACALVKALNVLDMMPKHSCTPNSRSYNPLIEGFCNKKSVVRAIEYLEIMISWGCYPDVVTYSIFKGCPPVLIT</sequence>
<dbReference type="PROSITE" id="PS51375">
    <property type="entry name" value="PPR"/>
    <property type="match status" value="2"/>
</dbReference>
<dbReference type="NCBIfam" id="TIGR00756">
    <property type="entry name" value="PPR"/>
    <property type="match status" value="2"/>
</dbReference>
<evidence type="ECO:0000313" key="4">
    <source>
        <dbReference type="EMBL" id="CAJ1970539.1"/>
    </source>
</evidence>
<comment type="similarity">
    <text evidence="1">Belongs to the PPR family. P subfamily.</text>
</comment>
<dbReference type="PANTHER" id="PTHR46128:SF211">
    <property type="entry name" value="PENTACOTRIPEPTIDE-REPEAT REGION OF PRORP DOMAIN-CONTAINING PROTEIN"/>
    <property type="match status" value="1"/>
</dbReference>
<evidence type="ECO:0000256" key="3">
    <source>
        <dbReference type="PROSITE-ProRule" id="PRU00708"/>
    </source>
</evidence>
<evidence type="ECO:0000256" key="1">
    <source>
        <dbReference type="ARBA" id="ARBA00007626"/>
    </source>
</evidence>
<dbReference type="AlphaFoldDB" id="A0AA86VU37"/>
<name>A0AA86VU37_9FABA</name>
<keyword evidence="2" id="KW-0677">Repeat</keyword>
<evidence type="ECO:0000313" key="5">
    <source>
        <dbReference type="Proteomes" id="UP001189624"/>
    </source>
</evidence>
<dbReference type="InterPro" id="IPR002885">
    <property type="entry name" value="PPR_rpt"/>
</dbReference>
<dbReference type="InterPro" id="IPR011990">
    <property type="entry name" value="TPR-like_helical_dom_sf"/>
</dbReference>
<dbReference type="Pfam" id="PF13041">
    <property type="entry name" value="PPR_2"/>
    <property type="match status" value="1"/>
</dbReference>
<feature type="repeat" description="PPR" evidence="3">
    <location>
        <begin position="102"/>
        <end position="136"/>
    </location>
</feature>
<organism evidence="4 5">
    <name type="scientific">Sphenostylis stenocarpa</name>
    <dbReference type="NCBI Taxonomy" id="92480"/>
    <lineage>
        <taxon>Eukaryota</taxon>
        <taxon>Viridiplantae</taxon>
        <taxon>Streptophyta</taxon>
        <taxon>Embryophyta</taxon>
        <taxon>Tracheophyta</taxon>
        <taxon>Spermatophyta</taxon>
        <taxon>Magnoliopsida</taxon>
        <taxon>eudicotyledons</taxon>
        <taxon>Gunneridae</taxon>
        <taxon>Pentapetalae</taxon>
        <taxon>rosids</taxon>
        <taxon>fabids</taxon>
        <taxon>Fabales</taxon>
        <taxon>Fabaceae</taxon>
        <taxon>Papilionoideae</taxon>
        <taxon>50 kb inversion clade</taxon>
        <taxon>NPAAA clade</taxon>
        <taxon>indigoferoid/millettioid clade</taxon>
        <taxon>Phaseoleae</taxon>
        <taxon>Sphenostylis</taxon>
    </lineage>
</organism>
<dbReference type="PANTHER" id="PTHR46128">
    <property type="entry name" value="MITOCHONDRIAL GROUP I INTRON SPLICING FACTOR CCM1"/>
    <property type="match status" value="1"/>
</dbReference>